<evidence type="ECO:0000313" key="2">
    <source>
        <dbReference type="Proteomes" id="UP000283260"/>
    </source>
</evidence>
<name>A0A423JDM2_9PSED</name>
<organism evidence="1 2">
    <name type="scientific">Pseudomonas frederiksbergensis</name>
    <dbReference type="NCBI Taxonomy" id="104087"/>
    <lineage>
        <taxon>Bacteria</taxon>
        <taxon>Pseudomonadati</taxon>
        <taxon>Pseudomonadota</taxon>
        <taxon>Gammaproteobacteria</taxon>
        <taxon>Pseudomonadales</taxon>
        <taxon>Pseudomonadaceae</taxon>
        <taxon>Pseudomonas</taxon>
    </lineage>
</organism>
<dbReference type="EMBL" id="MOBL01000004">
    <property type="protein sequence ID" value="RON35742.1"/>
    <property type="molecule type" value="Genomic_DNA"/>
</dbReference>
<reference evidence="1 2" key="1">
    <citation type="submission" date="2016-10" db="EMBL/GenBank/DDBJ databases">
        <title>Comparative genome analysis of multiple Pseudomonas spp. focuses on biocontrol and plant growth promoting traits.</title>
        <authorList>
            <person name="Tao X.-Y."/>
            <person name="Taylor C.G."/>
        </authorList>
    </citation>
    <scope>NUCLEOTIDE SEQUENCE [LARGE SCALE GENOMIC DNA]</scope>
    <source>
        <strain evidence="1 2">94G2</strain>
    </source>
</reference>
<comment type="caution">
    <text evidence="1">The sequence shown here is derived from an EMBL/GenBank/DDBJ whole genome shotgun (WGS) entry which is preliminary data.</text>
</comment>
<dbReference type="Proteomes" id="UP000283260">
    <property type="component" value="Unassembled WGS sequence"/>
</dbReference>
<proteinExistence type="predicted"/>
<evidence type="ECO:0000313" key="1">
    <source>
        <dbReference type="EMBL" id="RON35742.1"/>
    </source>
</evidence>
<sequence>MHVQSECCAQVPATRIASLEGAFREVRKQAEFMIGADTFLLLRVEQPIDRLSSYNLAFYIDTPTPLSI</sequence>
<gene>
    <name evidence="1" type="ORF">BK661_05100</name>
</gene>
<protein>
    <submittedName>
        <fullName evidence="1">Uncharacterized protein</fullName>
    </submittedName>
</protein>
<accession>A0A423JDM2</accession>
<dbReference type="AlphaFoldDB" id="A0A423JDM2"/>